<dbReference type="Proteomes" id="UP000254545">
    <property type="component" value="Unassembled WGS sequence"/>
</dbReference>
<evidence type="ECO:0000313" key="1">
    <source>
        <dbReference type="EMBL" id="STS86470.1"/>
    </source>
</evidence>
<reference evidence="1 2" key="1">
    <citation type="submission" date="2018-06" db="EMBL/GenBank/DDBJ databases">
        <authorList>
            <consortium name="Pathogen Informatics"/>
            <person name="Doyle S."/>
        </authorList>
    </citation>
    <scope>NUCLEOTIDE SEQUENCE [LARGE SCALE GENOMIC DNA]</scope>
    <source>
        <strain evidence="1 2">NCTC9177</strain>
    </source>
</reference>
<accession>A0A7H4M820</accession>
<proteinExistence type="predicted"/>
<evidence type="ECO:0000313" key="2">
    <source>
        <dbReference type="Proteomes" id="UP000254545"/>
    </source>
</evidence>
<organism evidence="1 2">
    <name type="scientific">Klebsiella variicola</name>
    <dbReference type="NCBI Taxonomy" id="244366"/>
    <lineage>
        <taxon>Bacteria</taxon>
        <taxon>Pseudomonadati</taxon>
        <taxon>Pseudomonadota</taxon>
        <taxon>Gammaproteobacteria</taxon>
        <taxon>Enterobacterales</taxon>
        <taxon>Enterobacteriaceae</taxon>
        <taxon>Klebsiella/Raoultella group</taxon>
        <taxon>Klebsiella</taxon>
        <taxon>Klebsiella pneumoniae complex</taxon>
    </lineage>
</organism>
<dbReference type="AlphaFoldDB" id="A0A7H4M820"/>
<comment type="caution">
    <text evidence="1">The sequence shown here is derived from an EMBL/GenBank/DDBJ whole genome shotgun (WGS) entry which is preliminary data.</text>
</comment>
<sequence>MNGRQERERQKALLLRQIQQQRLELSACRRHWLEATAPLDRGWHTLLSLRSWLMVGSGLMAVWSITTPALFDALDQTRSRTVEHLADGPRDPAPVVNTLAARSAGAYPGAPLCHFPVRYNTPFAADGAFAATRG</sequence>
<dbReference type="Pfam" id="PF13997">
    <property type="entry name" value="YqjK"/>
    <property type="match status" value="1"/>
</dbReference>
<dbReference type="InterPro" id="IPR025612">
    <property type="entry name" value="YqjK"/>
</dbReference>
<dbReference type="EMBL" id="UGKR01000003">
    <property type="protein sequence ID" value="STS86470.1"/>
    <property type="molecule type" value="Genomic_DNA"/>
</dbReference>
<name>A0A7H4M820_KLEVA</name>
<gene>
    <name evidence="1" type="ORF">NCTC9177_00225</name>
</gene>
<protein>
    <submittedName>
        <fullName evidence="1">Inner membrane protein YqjK</fullName>
    </submittedName>
</protein>